<name>A0AAN7QN14_9COLE</name>
<accession>A0AAN7QN14</accession>
<gene>
    <name evidence="1" type="ORF">RN001_001709</name>
</gene>
<protein>
    <submittedName>
        <fullName evidence="1">Uncharacterized protein</fullName>
    </submittedName>
</protein>
<proteinExistence type="predicted"/>
<comment type="caution">
    <text evidence="1">The sequence shown here is derived from an EMBL/GenBank/DDBJ whole genome shotgun (WGS) entry which is preliminary data.</text>
</comment>
<evidence type="ECO:0000313" key="2">
    <source>
        <dbReference type="Proteomes" id="UP001353858"/>
    </source>
</evidence>
<evidence type="ECO:0000313" key="1">
    <source>
        <dbReference type="EMBL" id="KAK4885438.1"/>
    </source>
</evidence>
<reference evidence="2" key="1">
    <citation type="submission" date="2023-01" db="EMBL/GenBank/DDBJ databases">
        <title>Key to firefly adult light organ development and bioluminescence: homeobox transcription factors regulate luciferase expression and transportation to peroxisome.</title>
        <authorList>
            <person name="Fu X."/>
        </authorList>
    </citation>
    <scope>NUCLEOTIDE SEQUENCE [LARGE SCALE GENOMIC DNA]</scope>
</reference>
<dbReference type="AlphaFoldDB" id="A0AAN7QN14"/>
<keyword evidence="2" id="KW-1185">Reference proteome</keyword>
<dbReference type="EMBL" id="JARPUR010000001">
    <property type="protein sequence ID" value="KAK4885438.1"/>
    <property type="molecule type" value="Genomic_DNA"/>
</dbReference>
<sequence>MKNRRAEFTFKKLFLYTLYFTLFFSQGLKASSLWCLCSKLKWMLKIKENIDISQFYNVLAYIKRSNVGYKPKKSPVFSRAQLDQFLVEGFDDTYFMMKVVAIFGKSGACRRVELYRLCVEVVTEEGAILVFSHEVYGNRCE</sequence>
<dbReference type="Proteomes" id="UP001353858">
    <property type="component" value="Unassembled WGS sequence"/>
</dbReference>
<organism evidence="1 2">
    <name type="scientific">Aquatica leii</name>
    <dbReference type="NCBI Taxonomy" id="1421715"/>
    <lineage>
        <taxon>Eukaryota</taxon>
        <taxon>Metazoa</taxon>
        <taxon>Ecdysozoa</taxon>
        <taxon>Arthropoda</taxon>
        <taxon>Hexapoda</taxon>
        <taxon>Insecta</taxon>
        <taxon>Pterygota</taxon>
        <taxon>Neoptera</taxon>
        <taxon>Endopterygota</taxon>
        <taxon>Coleoptera</taxon>
        <taxon>Polyphaga</taxon>
        <taxon>Elateriformia</taxon>
        <taxon>Elateroidea</taxon>
        <taxon>Lampyridae</taxon>
        <taxon>Luciolinae</taxon>
        <taxon>Aquatica</taxon>
    </lineage>
</organism>